<evidence type="ECO:0000259" key="1">
    <source>
        <dbReference type="PROSITE" id="PS51787"/>
    </source>
</evidence>
<dbReference type="SUPFAM" id="SSF88697">
    <property type="entry name" value="PUA domain-like"/>
    <property type="match status" value="1"/>
</dbReference>
<dbReference type="GO" id="GO:0006508">
    <property type="term" value="P:proteolysis"/>
    <property type="evidence" value="ECO:0007669"/>
    <property type="project" value="UniProtKB-KW"/>
</dbReference>
<sequence>MTRHDNRGSVIIHDDIPRHIPQLGDITLADFPAELGLFPLDEALLLPQGRLPLNVFEPRYVALVEDALASNRLIGMIQPRPLEGMGDTGPGDDTVTDPGMDDGYSDTPPLYGIGCVGRITAMTERVDGTYAITLTGIARFRLLRETALRRGYRVGRIDVSSFVSDLTDSGDDIPFDREGLLNALHDFCEAQGVSTHWEALRQMDDAALLVTLPMICPFGTAPRQMMLEAPTPAARAQILRNLLDGAGHEPDEGASPS</sequence>
<dbReference type="RefSeq" id="WP_102325387.1">
    <property type="nucleotide sequence ID" value="NZ_CALCQY010000009.1"/>
</dbReference>
<organism evidence="2 3">
    <name type="scientific">Komagataeibacter saccharivorans</name>
    <dbReference type="NCBI Taxonomy" id="265959"/>
    <lineage>
        <taxon>Bacteria</taxon>
        <taxon>Pseudomonadati</taxon>
        <taxon>Pseudomonadota</taxon>
        <taxon>Alphaproteobacteria</taxon>
        <taxon>Acetobacterales</taxon>
        <taxon>Acetobacteraceae</taxon>
        <taxon>Komagataeibacter</taxon>
    </lineage>
</organism>
<dbReference type="PANTHER" id="PTHR46732:SF8">
    <property type="entry name" value="ATP-DEPENDENT PROTEASE LA (LON) DOMAIN PROTEIN"/>
    <property type="match status" value="1"/>
</dbReference>
<dbReference type="KEGG" id="ksc:CD178_01321"/>
<dbReference type="InterPro" id="IPR046336">
    <property type="entry name" value="Lon_prtase_N_sf"/>
</dbReference>
<dbReference type="OrthoDB" id="9806457at2"/>
<name>A0A347WB61_9PROT</name>
<dbReference type="PANTHER" id="PTHR46732">
    <property type="entry name" value="ATP-DEPENDENT PROTEASE LA (LON) DOMAIN PROTEIN"/>
    <property type="match status" value="1"/>
</dbReference>
<dbReference type="SMART" id="SM00464">
    <property type="entry name" value="LON"/>
    <property type="match status" value="1"/>
</dbReference>
<keyword evidence="2" id="KW-0378">Hydrolase</keyword>
<evidence type="ECO:0000313" key="3">
    <source>
        <dbReference type="Proteomes" id="UP000264120"/>
    </source>
</evidence>
<evidence type="ECO:0000313" key="2">
    <source>
        <dbReference type="EMBL" id="AXY22104.1"/>
    </source>
</evidence>
<dbReference type="GO" id="GO:0004252">
    <property type="term" value="F:serine-type endopeptidase activity"/>
    <property type="evidence" value="ECO:0007669"/>
    <property type="project" value="UniProtKB-EC"/>
</dbReference>
<accession>A0A347WB61</accession>
<keyword evidence="3" id="KW-1185">Reference proteome</keyword>
<dbReference type="Pfam" id="PF02190">
    <property type="entry name" value="LON_substr_bdg"/>
    <property type="match status" value="1"/>
</dbReference>
<proteinExistence type="predicted"/>
<dbReference type="Proteomes" id="UP000264120">
    <property type="component" value="Chromosome"/>
</dbReference>
<keyword evidence="2" id="KW-0645">Protease</keyword>
<dbReference type="InterPro" id="IPR015947">
    <property type="entry name" value="PUA-like_sf"/>
</dbReference>
<reference evidence="2 3" key="1">
    <citation type="submission" date="2017-08" db="EMBL/GenBank/DDBJ databases">
        <title>Complete genome sequence of Gluconacetobacter saccharivorans CV1 isolated from Fermented Vinegar.</title>
        <authorList>
            <person name="Kim S.-Y."/>
        </authorList>
    </citation>
    <scope>NUCLEOTIDE SEQUENCE [LARGE SCALE GENOMIC DNA]</scope>
    <source>
        <strain evidence="2 3">CV1</strain>
    </source>
</reference>
<protein>
    <submittedName>
        <fullName evidence="2">Lon protease 2</fullName>
        <ecNumber evidence="2">3.4.21.53</ecNumber>
    </submittedName>
</protein>
<dbReference type="InterPro" id="IPR003111">
    <property type="entry name" value="Lon_prtase_N"/>
</dbReference>
<gene>
    <name evidence="2" type="primary">lon2</name>
    <name evidence="2" type="ORF">CD178_01321</name>
</gene>
<feature type="domain" description="Lon N-terminal" evidence="1">
    <location>
        <begin position="35"/>
        <end position="247"/>
    </location>
</feature>
<dbReference type="Gene3D" id="2.30.130.40">
    <property type="entry name" value="LON domain-like"/>
    <property type="match status" value="1"/>
</dbReference>
<dbReference type="PROSITE" id="PS51787">
    <property type="entry name" value="LON_N"/>
    <property type="match status" value="1"/>
</dbReference>
<dbReference type="AlphaFoldDB" id="A0A347WB61"/>
<dbReference type="EC" id="3.4.21.53" evidence="2"/>
<dbReference type="EMBL" id="CP023036">
    <property type="protein sequence ID" value="AXY22104.1"/>
    <property type="molecule type" value="Genomic_DNA"/>
</dbReference>